<evidence type="ECO:0000313" key="3">
    <source>
        <dbReference type="Proteomes" id="UP000589896"/>
    </source>
</evidence>
<dbReference type="AlphaFoldDB" id="A0A7Z0QR41"/>
<dbReference type="EMBL" id="JACCJZ010000013">
    <property type="protein sequence ID" value="NYZ62220.1"/>
    <property type="molecule type" value="Genomic_DNA"/>
</dbReference>
<reference evidence="2 3" key="1">
    <citation type="submission" date="2020-07" db="EMBL/GenBank/DDBJ databases">
        <title>isolation of Luteimonas sp. SJ-16.</title>
        <authorList>
            <person name="Huang X.-X."/>
            <person name="Xu L."/>
            <person name="Sun J.-Q."/>
        </authorList>
    </citation>
    <scope>NUCLEOTIDE SEQUENCE [LARGE SCALE GENOMIC DNA]</scope>
    <source>
        <strain evidence="2 3">SJ-16</strain>
    </source>
</reference>
<dbReference type="Gene3D" id="3.30.70.2970">
    <property type="entry name" value="Protein of unknown function (DUF541), domain 2"/>
    <property type="match status" value="1"/>
</dbReference>
<dbReference type="Proteomes" id="UP000589896">
    <property type="component" value="Unassembled WGS sequence"/>
</dbReference>
<evidence type="ECO:0000256" key="1">
    <source>
        <dbReference type="SAM" id="SignalP"/>
    </source>
</evidence>
<keyword evidence="1" id="KW-0732">Signal</keyword>
<proteinExistence type="predicted"/>
<evidence type="ECO:0000313" key="2">
    <source>
        <dbReference type="EMBL" id="NYZ62220.1"/>
    </source>
</evidence>
<keyword evidence="3" id="KW-1185">Reference proteome</keyword>
<organism evidence="2 3">
    <name type="scientific">Luteimonas deserti</name>
    <dbReference type="NCBI Taxonomy" id="2752306"/>
    <lineage>
        <taxon>Bacteria</taxon>
        <taxon>Pseudomonadati</taxon>
        <taxon>Pseudomonadota</taxon>
        <taxon>Gammaproteobacteria</taxon>
        <taxon>Lysobacterales</taxon>
        <taxon>Lysobacteraceae</taxon>
        <taxon>Luteimonas</taxon>
    </lineage>
</organism>
<comment type="caution">
    <text evidence="2">The sequence shown here is derived from an EMBL/GenBank/DDBJ whole genome shotgun (WGS) entry which is preliminary data.</text>
</comment>
<name>A0A7Z0QR41_9GAMM</name>
<dbReference type="InterPro" id="IPR007497">
    <property type="entry name" value="SIMPL/DUF541"/>
</dbReference>
<dbReference type="PANTHER" id="PTHR34387:SF2">
    <property type="entry name" value="SLR1258 PROTEIN"/>
    <property type="match status" value="1"/>
</dbReference>
<sequence>MKRCLRRACAALLLMLCAPLASAQVNALPSLPHLLVKGEATRDVVPDRFTVAITLSAIDKQPELARERVQTNLGALLTTLKSGRAITESIDASTFSIAPEHAYENEERVYKGIRATRQLRVTFADAEATRTFLATLPAGEAVQLGSIAPSFAGEVALRAELKAEAMRQTRETAALLATSYGARLGSLYSVSDVAPGFAYGIQAGRWPQARRGRDASAPSQEPPVVFDGAHALDRVEVSGSRITPESLAVGTITIAEHLYAIFLLAD</sequence>
<feature type="signal peptide" evidence="1">
    <location>
        <begin position="1"/>
        <end position="23"/>
    </location>
</feature>
<protein>
    <submittedName>
        <fullName evidence="2">SIMPL domain-containing protein</fullName>
    </submittedName>
</protein>
<dbReference type="PANTHER" id="PTHR34387">
    <property type="entry name" value="SLR1258 PROTEIN"/>
    <property type="match status" value="1"/>
</dbReference>
<feature type="chain" id="PRO_5030905985" evidence="1">
    <location>
        <begin position="24"/>
        <end position="266"/>
    </location>
</feature>
<accession>A0A7Z0QR41</accession>
<gene>
    <name evidence="2" type="ORF">H0E82_05520</name>
</gene>
<dbReference type="Gene3D" id="3.30.110.170">
    <property type="entry name" value="Protein of unknown function (DUF541), domain 1"/>
    <property type="match status" value="1"/>
</dbReference>
<dbReference type="Pfam" id="PF04402">
    <property type="entry name" value="SIMPL"/>
    <property type="match status" value="1"/>
</dbReference>
<dbReference type="GO" id="GO:0006974">
    <property type="term" value="P:DNA damage response"/>
    <property type="evidence" value="ECO:0007669"/>
    <property type="project" value="TreeGrafter"/>
</dbReference>
<dbReference type="InterPro" id="IPR052022">
    <property type="entry name" value="26kDa_periplasmic_antigen"/>
</dbReference>